<keyword evidence="2" id="KW-1185">Reference proteome</keyword>
<comment type="caution">
    <text evidence="1">The sequence shown here is derived from an EMBL/GenBank/DDBJ whole genome shotgun (WGS) entry which is preliminary data.</text>
</comment>
<gene>
    <name evidence="1" type="ORF">F5144DRAFT_85473</name>
</gene>
<reference evidence="1 2" key="1">
    <citation type="journal article" date="2021" name="Nat. Commun.">
        <title>Genetic determinants of endophytism in the Arabidopsis root mycobiome.</title>
        <authorList>
            <person name="Mesny F."/>
            <person name="Miyauchi S."/>
            <person name="Thiergart T."/>
            <person name="Pickel B."/>
            <person name="Atanasova L."/>
            <person name="Karlsson M."/>
            <person name="Huettel B."/>
            <person name="Barry K.W."/>
            <person name="Haridas S."/>
            <person name="Chen C."/>
            <person name="Bauer D."/>
            <person name="Andreopoulos W."/>
            <person name="Pangilinan J."/>
            <person name="LaButti K."/>
            <person name="Riley R."/>
            <person name="Lipzen A."/>
            <person name="Clum A."/>
            <person name="Drula E."/>
            <person name="Henrissat B."/>
            <person name="Kohler A."/>
            <person name="Grigoriev I.V."/>
            <person name="Martin F.M."/>
            <person name="Hacquard S."/>
        </authorList>
    </citation>
    <scope>NUCLEOTIDE SEQUENCE [LARGE SCALE GENOMIC DNA]</scope>
    <source>
        <strain evidence="1 2">MPI-SDFR-AT-0079</strain>
    </source>
</reference>
<sequence>MQNDVCDNELRQSIAAFAILSVYHLIHILYIWFSRCSSLLHPRLDWEILILLPSWCLFGVAGSILTLYTVRTRDTRFLLGLKSVAFLSAEVLLVITVGRCFFRIYQYNFRLLHVGFGVVSHLLVGFGVWLLIDRGVELIWVAPSSFHFVLSIFLVSLYINRATYYYRWSWDWMELGWWGVGFLVMNLVAFVLPVLGFFLNWGWLHLSQCLACVVIALLCDVRKWWKAGHPVGDESHSRPLNTLPKGTFGASTRALTGGTCTQDRSDAESAIGSGSWEDKPEVRPPPRIHVQA</sequence>
<dbReference type="EMBL" id="JAGIZQ010000001">
    <property type="protein sequence ID" value="KAH6651422.1"/>
    <property type="molecule type" value="Genomic_DNA"/>
</dbReference>
<evidence type="ECO:0000313" key="2">
    <source>
        <dbReference type="Proteomes" id="UP000724584"/>
    </source>
</evidence>
<organism evidence="1 2">
    <name type="scientific">Chaetomium tenue</name>
    <dbReference type="NCBI Taxonomy" id="1854479"/>
    <lineage>
        <taxon>Eukaryota</taxon>
        <taxon>Fungi</taxon>
        <taxon>Dikarya</taxon>
        <taxon>Ascomycota</taxon>
        <taxon>Pezizomycotina</taxon>
        <taxon>Sordariomycetes</taxon>
        <taxon>Sordariomycetidae</taxon>
        <taxon>Sordariales</taxon>
        <taxon>Chaetomiaceae</taxon>
        <taxon>Chaetomium</taxon>
    </lineage>
</organism>
<dbReference type="Proteomes" id="UP000724584">
    <property type="component" value="Unassembled WGS sequence"/>
</dbReference>
<name>A0ACB7PSE3_9PEZI</name>
<proteinExistence type="predicted"/>
<evidence type="ECO:0000313" key="1">
    <source>
        <dbReference type="EMBL" id="KAH6651422.1"/>
    </source>
</evidence>
<accession>A0ACB7PSE3</accession>
<protein>
    <submittedName>
        <fullName evidence="1">Uncharacterized protein</fullName>
    </submittedName>
</protein>